<keyword evidence="2" id="KW-0560">Oxidoreductase</keyword>
<evidence type="ECO:0000313" key="4">
    <source>
        <dbReference type="EMBL" id="PCC43645.1"/>
    </source>
</evidence>
<reference evidence="3 22" key="8">
    <citation type="submission" date="2019-01" db="EMBL/GenBank/DDBJ databases">
        <title>Comparative genomic analysis of Brevibacterium aurantiacum sheds light on its evolution and its adaptation to smear-ripened cheeses.</title>
        <authorList>
            <person name="Moineau S."/>
        </authorList>
    </citation>
    <scope>NUCLEOTIDE SEQUENCE [LARGE SCALE GENOMIC DNA]</scope>
    <source>
        <strain evidence="3 22">SMQ-1417</strain>
    </source>
</reference>
<dbReference type="EMBL" id="NRGO01000014">
    <property type="protein sequence ID" value="PCC49546.1"/>
    <property type="molecule type" value="Genomic_DNA"/>
</dbReference>
<evidence type="ECO:0000313" key="2">
    <source>
        <dbReference type="EMBL" id="AOP53801.1"/>
    </source>
</evidence>
<dbReference type="PATRIC" id="fig|1703.10.peg.2163"/>
<reference evidence="2" key="1">
    <citation type="submission" date="2016-09" db="EMBL/GenBank/DDBJ databases">
        <title>Complete Genome Sequence of Brevibacterium aurantiacum SMQ-1335.</title>
        <authorList>
            <person name="de Melo A.G."/>
            <person name="Labrie S.J."/>
            <person name="Dumaresq J."/>
            <person name="Roberts R.J."/>
            <person name="Tremblay D.M."/>
            <person name="Moineau S."/>
        </authorList>
    </citation>
    <scope>NUCLEOTIDE SEQUENCE</scope>
    <source>
        <strain evidence="2">SMQ-1335</strain>
    </source>
</reference>
<evidence type="ECO:0000313" key="10">
    <source>
        <dbReference type="EMBL" id="SMX79577.1"/>
    </source>
</evidence>
<dbReference type="Proteomes" id="UP000094793">
    <property type="component" value="Chromosome"/>
</dbReference>
<dbReference type="GO" id="GO:0047834">
    <property type="term" value="F:D-threo-aldose 1-dehydrogenase activity"/>
    <property type="evidence" value="ECO:0007669"/>
    <property type="project" value="UniProtKB-EC"/>
</dbReference>
<evidence type="ECO:0000313" key="23">
    <source>
        <dbReference type="Proteomes" id="UP000297736"/>
    </source>
</evidence>
<accession>A0A2H1HSY6</accession>
<evidence type="ECO:0000313" key="15">
    <source>
        <dbReference type="Proteomes" id="UP000217720"/>
    </source>
</evidence>
<dbReference type="eggNOG" id="COG0667">
    <property type="taxonomic scope" value="Bacteria"/>
</dbReference>
<evidence type="ECO:0000313" key="8">
    <source>
        <dbReference type="EMBL" id="SMX66043.1"/>
    </source>
</evidence>
<reference evidence="12 23" key="7">
    <citation type="submission" date="2018-10" db="EMBL/GenBank/DDBJ databases">
        <title>Brevibacterium genomes from Austrain hard cheese rinds.</title>
        <authorList>
            <person name="Anast J.M."/>
            <person name="Dzieciol M."/>
            <person name="Schultz D.L."/>
            <person name="Mann E."/>
            <person name="Wagner M."/>
            <person name="Schmitz-Esser S."/>
        </authorList>
    </citation>
    <scope>NUCLEOTIDE SEQUENCE [LARGE SCALE GENOMIC DNA]</scope>
    <source>
        <strain evidence="12 23">L261</strain>
    </source>
</reference>
<dbReference type="GO" id="GO:0005829">
    <property type="term" value="C:cytosol"/>
    <property type="evidence" value="ECO:0007669"/>
    <property type="project" value="TreeGrafter"/>
</dbReference>
<dbReference type="EMBL" id="FXZI01000001">
    <property type="protein sequence ID" value="SMX70795.1"/>
    <property type="molecule type" value="Genomic_DNA"/>
</dbReference>
<evidence type="ECO:0000313" key="11">
    <source>
        <dbReference type="EMBL" id="SMX82596.1"/>
    </source>
</evidence>
<dbReference type="Proteomes" id="UP000218620">
    <property type="component" value="Unassembled WGS sequence"/>
</dbReference>
<evidence type="ECO:0000313" key="18">
    <source>
        <dbReference type="Proteomes" id="UP000234289"/>
    </source>
</evidence>
<feature type="domain" description="NADP-dependent oxidoreductase" evidence="1">
    <location>
        <begin position="16"/>
        <end position="298"/>
    </location>
</feature>
<protein>
    <submittedName>
        <fullName evidence="3">Aldo/keto reductase</fullName>
    </submittedName>
    <submittedName>
        <fullName evidence="2">L-fuco-beta-pyranose dehydrogenase</fullName>
        <ecNumber evidence="2">1.1.1.122</ecNumber>
    </submittedName>
    <submittedName>
        <fullName evidence="8">Predicted oxidoreductase</fullName>
    </submittedName>
</protein>
<dbReference type="InterPro" id="IPR023210">
    <property type="entry name" value="NADP_OxRdtase_dom"/>
</dbReference>
<dbReference type="EMBL" id="CP025330">
    <property type="protein sequence ID" value="AZT93607.1"/>
    <property type="molecule type" value="Genomic_DNA"/>
</dbReference>
<dbReference type="InterPro" id="IPR036812">
    <property type="entry name" value="NAD(P)_OxRdtase_dom_sf"/>
</dbReference>
<dbReference type="Proteomes" id="UP000234525">
    <property type="component" value="Unassembled WGS sequence"/>
</dbReference>
<dbReference type="Proteomes" id="UP000234289">
    <property type="component" value="Unassembled WGS sequence"/>
</dbReference>
<dbReference type="RefSeq" id="WP_069600211.1">
    <property type="nucleotide sequence ID" value="NZ_BJME01000025.1"/>
</dbReference>
<dbReference type="EMBL" id="FXZG01000001">
    <property type="protein sequence ID" value="SMX66043.1"/>
    <property type="molecule type" value="Genomic_DNA"/>
</dbReference>
<accession>A0A1D7W465</accession>
<gene>
    <name evidence="11" type="ORF">BAUR9175_02037</name>
    <name evidence="8" type="ORF">BAUR920_00191</name>
    <name evidence="10" type="ORF">BAURA63_01657</name>
    <name evidence="9" type="ORF">BAURA86_00262</name>
    <name evidence="2" type="ORF">BLSMQ_2095</name>
    <name evidence="7" type="ORF">CIK59_01075</name>
    <name evidence="6" type="ORF">CIK62_11830</name>
    <name evidence="5" type="ORF">CIK64_06885</name>
    <name evidence="4" type="ORF">CIK65_07250</name>
    <name evidence="3" type="ORF">CXR23_11020</name>
    <name evidence="12" type="ORF">EB834_05230</name>
</gene>
<evidence type="ECO:0000313" key="20">
    <source>
        <dbReference type="Proteomes" id="UP000234327"/>
    </source>
</evidence>
<dbReference type="EMBL" id="NRGP01000009">
    <property type="protein sequence ID" value="PCC47220.1"/>
    <property type="molecule type" value="Genomic_DNA"/>
</dbReference>
<dbReference type="PANTHER" id="PTHR43364">
    <property type="entry name" value="NADH-SPECIFIC METHYLGLYOXAL REDUCTASE-RELATED"/>
    <property type="match status" value="1"/>
</dbReference>
<reference evidence="13" key="2">
    <citation type="submission" date="2016-09" db="EMBL/GenBank/DDBJ databases">
        <title>Complete Genome Sequence of Brevibacterium linens SMQ-1335.</title>
        <authorList>
            <person name="de Melo A.G."/>
            <person name="Labrie S.J."/>
            <person name="Dumaresq J."/>
            <person name="Roberts R.J."/>
            <person name="Tremblay D.M."/>
            <person name="Moineau S."/>
        </authorList>
    </citation>
    <scope>NUCLEOTIDE SEQUENCE [LARGE SCALE GENOMIC DNA]</scope>
    <source>
        <strain evidence="13">SMQ-1335</strain>
    </source>
</reference>
<dbReference type="InterPro" id="IPR050523">
    <property type="entry name" value="AKR_Detox_Biosynth"/>
</dbReference>
<dbReference type="Gene3D" id="3.20.20.100">
    <property type="entry name" value="NADP-dependent oxidoreductase domain"/>
    <property type="match status" value="1"/>
</dbReference>
<evidence type="ECO:0000313" key="9">
    <source>
        <dbReference type="EMBL" id="SMX70795.1"/>
    </source>
</evidence>
<dbReference type="EMBL" id="FXZB01000013">
    <property type="protein sequence ID" value="SMX82596.1"/>
    <property type="molecule type" value="Genomic_DNA"/>
</dbReference>
<evidence type="ECO:0000313" key="12">
    <source>
        <dbReference type="EMBL" id="TGD40004.1"/>
    </source>
</evidence>
<evidence type="ECO:0000313" key="16">
    <source>
        <dbReference type="Proteomes" id="UP000217881"/>
    </source>
</evidence>
<sequence>MKQQRLGSTGLEVSEVGLGTFEWGHRVDAAVAQRLVDEYVGAGGNLIELPSSGVHAAQVLSQLRLSEEIVLVARVGVSMSEPSHIEVGLGRARILDQVDSLLRTTARSHIDVLILDVFDADVDRAETASAIDTLLTLGKIRYVGVSHHAGWELAEMRGAGVPIACALTEYSLLNREAENDLLPAANYAGVGLIAGASLGRGVLSDKYRRGTPQDSRFAVGELTDYVGAYLDERSTRVLAGVRKAAAALGVTTADIALAFNRYQGITSSLVSARTPEQLSQVVSSEVELEPEIAEVLDQIS</sequence>
<evidence type="ECO:0000313" key="17">
    <source>
        <dbReference type="Proteomes" id="UP000218620"/>
    </source>
</evidence>
<evidence type="ECO:0000313" key="22">
    <source>
        <dbReference type="Proteomes" id="UP000283000"/>
    </source>
</evidence>
<dbReference type="EMBL" id="CP017150">
    <property type="protein sequence ID" value="AOP53801.1"/>
    <property type="molecule type" value="Genomic_DNA"/>
</dbReference>
<dbReference type="GeneID" id="60906398"/>
<dbReference type="Proteomes" id="UP000234327">
    <property type="component" value="Unassembled WGS sequence"/>
</dbReference>
<dbReference type="Proteomes" id="UP000217564">
    <property type="component" value="Unassembled WGS sequence"/>
</dbReference>
<dbReference type="EC" id="1.1.1.122" evidence="2"/>
<evidence type="ECO:0000313" key="6">
    <source>
        <dbReference type="EMBL" id="PCC49546.1"/>
    </source>
</evidence>
<dbReference type="Pfam" id="PF00248">
    <property type="entry name" value="Aldo_ket_red"/>
    <property type="match status" value="1"/>
</dbReference>
<reference evidence="19 20" key="5">
    <citation type="submission" date="2017-03" db="EMBL/GenBank/DDBJ databases">
        <authorList>
            <person name="Afonso C.L."/>
            <person name="Miller P.J."/>
            <person name="Scott M.A."/>
            <person name="Spackman E."/>
            <person name="Goraichik I."/>
            <person name="Dimitrov K.M."/>
            <person name="Suarez D.L."/>
            <person name="Swayne D.E."/>
        </authorList>
    </citation>
    <scope>NUCLEOTIDE SEQUENCE [LARGE SCALE GENOMIC DNA]</scope>
    <source>
        <strain evidence="10">6</strain>
        <strain evidence="20">6(3)</strain>
        <strain evidence="9">8</strain>
        <strain evidence="19">8(6)</strain>
        <strain evidence="11">ATCC 9175</strain>
        <strain evidence="8">CNRZ 920</strain>
    </source>
</reference>
<dbReference type="KEGG" id="blin:BLSMQ_2095"/>
<dbReference type="SUPFAM" id="SSF51430">
    <property type="entry name" value="NAD(P)-linked oxidoreductase"/>
    <property type="match status" value="1"/>
</dbReference>
<evidence type="ECO:0000313" key="5">
    <source>
        <dbReference type="EMBL" id="PCC47220.1"/>
    </source>
</evidence>
<evidence type="ECO:0000313" key="14">
    <source>
        <dbReference type="Proteomes" id="UP000217564"/>
    </source>
</evidence>
<reference evidence="18 21" key="4">
    <citation type="submission" date="2017-03" db="EMBL/GenBank/DDBJ databases">
        <authorList>
            <person name="Monnet C."/>
        </authorList>
    </citation>
    <scope>NUCLEOTIDE SEQUENCE [LARGE SCALE GENOMIC DNA]</scope>
    <source>
        <strain evidence="21">ATCC 9175</strain>
        <strain evidence="18">CNRZ 920</strain>
    </source>
</reference>
<accession>A0A2A3ZDB0</accession>
<dbReference type="Proteomes" id="UP000217720">
    <property type="component" value="Unassembled WGS sequence"/>
</dbReference>
<dbReference type="EMBL" id="FXYZ01000005">
    <property type="protein sequence ID" value="SMX79577.1"/>
    <property type="molecule type" value="Genomic_DNA"/>
</dbReference>
<evidence type="ECO:0000313" key="21">
    <source>
        <dbReference type="Proteomes" id="UP000234525"/>
    </source>
</evidence>
<evidence type="ECO:0000313" key="3">
    <source>
        <dbReference type="EMBL" id="AZT93607.1"/>
    </source>
</evidence>
<evidence type="ECO:0000313" key="19">
    <source>
        <dbReference type="Proteomes" id="UP000234300"/>
    </source>
</evidence>
<proteinExistence type="predicted"/>
<reference evidence="14 15" key="3">
    <citation type="journal article" date="2017" name="Elife">
        <title>Extensive horizontal gene transfer in cheese-associated bacteria.</title>
        <authorList>
            <person name="Bonham K.S."/>
            <person name="Wolfe B.E."/>
            <person name="Dutton R.J."/>
        </authorList>
    </citation>
    <scope>NUCLEOTIDE SEQUENCE [LARGE SCALE GENOMIC DNA]</scope>
    <source>
        <strain evidence="7 16">738_8</strain>
        <strain evidence="6 15">900_6</strain>
        <strain evidence="5 14">947_7</strain>
        <strain evidence="4 17">962_8</strain>
    </source>
</reference>
<dbReference type="EMBL" id="NRHA01000003">
    <property type="protein sequence ID" value="PCC55391.1"/>
    <property type="molecule type" value="Genomic_DNA"/>
</dbReference>
<dbReference type="Proteomes" id="UP000283000">
    <property type="component" value="Chromosome"/>
</dbReference>
<dbReference type="Proteomes" id="UP000297736">
    <property type="component" value="Unassembled WGS sequence"/>
</dbReference>
<evidence type="ECO:0000259" key="1">
    <source>
        <dbReference type="Pfam" id="PF00248"/>
    </source>
</evidence>
<name>A0A1D7W465_BREAU</name>
<dbReference type="Proteomes" id="UP000217881">
    <property type="component" value="Unassembled WGS sequence"/>
</dbReference>
<organism evidence="2 13">
    <name type="scientific">Brevibacterium aurantiacum</name>
    <dbReference type="NCBI Taxonomy" id="273384"/>
    <lineage>
        <taxon>Bacteria</taxon>
        <taxon>Bacillati</taxon>
        <taxon>Actinomycetota</taxon>
        <taxon>Actinomycetes</taxon>
        <taxon>Micrococcales</taxon>
        <taxon>Brevibacteriaceae</taxon>
        <taxon>Brevibacterium</taxon>
    </lineage>
</organism>
<keyword evidence="21" id="KW-1185">Reference proteome</keyword>
<dbReference type="EMBL" id="RHFF01000003">
    <property type="protein sequence ID" value="TGD40004.1"/>
    <property type="molecule type" value="Genomic_DNA"/>
</dbReference>
<dbReference type="PANTHER" id="PTHR43364:SF18">
    <property type="entry name" value="OXIDOREDUCTASE"/>
    <property type="match status" value="1"/>
</dbReference>
<dbReference type="AlphaFoldDB" id="A0A1D7W465"/>
<dbReference type="OrthoDB" id="9768793at2"/>
<dbReference type="Proteomes" id="UP000234300">
    <property type="component" value="Unassembled WGS sequence"/>
</dbReference>
<dbReference type="EMBL" id="NRGQ01000006">
    <property type="protein sequence ID" value="PCC43645.1"/>
    <property type="molecule type" value="Genomic_DNA"/>
</dbReference>
<evidence type="ECO:0000313" key="13">
    <source>
        <dbReference type="Proteomes" id="UP000094793"/>
    </source>
</evidence>
<reference evidence="3 22" key="6">
    <citation type="submission" date="2017-12" db="EMBL/GenBank/DDBJ databases">
        <authorList>
            <person name="Levesque S."/>
        </authorList>
    </citation>
    <scope>NUCLEOTIDE SEQUENCE [LARGE SCALE GENOMIC DNA]</scope>
    <source>
        <strain evidence="3 22">SMQ-1417</strain>
    </source>
</reference>
<evidence type="ECO:0000313" key="7">
    <source>
        <dbReference type="EMBL" id="PCC55391.1"/>
    </source>
</evidence>